<organism evidence="2 3">
    <name type="scientific">Planobispora siamensis</name>
    <dbReference type="NCBI Taxonomy" id="936338"/>
    <lineage>
        <taxon>Bacteria</taxon>
        <taxon>Bacillati</taxon>
        <taxon>Actinomycetota</taxon>
        <taxon>Actinomycetes</taxon>
        <taxon>Streptosporangiales</taxon>
        <taxon>Streptosporangiaceae</taxon>
        <taxon>Planobispora</taxon>
    </lineage>
</organism>
<dbReference type="Proteomes" id="UP000619788">
    <property type="component" value="Unassembled WGS sequence"/>
</dbReference>
<dbReference type="RefSeq" id="WP_204065382.1">
    <property type="nucleotide sequence ID" value="NZ_BOOJ01000032.1"/>
</dbReference>
<dbReference type="Gene3D" id="1.20.120.520">
    <property type="entry name" value="nmb1532 protein domain like"/>
    <property type="match status" value="1"/>
</dbReference>
<keyword evidence="3" id="KW-1185">Reference proteome</keyword>
<gene>
    <name evidence="2" type="ORF">Psi01_38270</name>
</gene>
<evidence type="ECO:0000256" key="1">
    <source>
        <dbReference type="SAM" id="MobiDB-lite"/>
    </source>
</evidence>
<evidence type="ECO:0000313" key="3">
    <source>
        <dbReference type="Proteomes" id="UP000619788"/>
    </source>
</evidence>
<protein>
    <recommendedName>
        <fullName evidence="4">Hemerythrin HHE cation binding domain-containing protein</fullName>
    </recommendedName>
</protein>
<feature type="region of interest" description="Disordered" evidence="1">
    <location>
        <begin position="43"/>
        <end position="63"/>
    </location>
</feature>
<comment type="caution">
    <text evidence="2">The sequence shown here is derived from an EMBL/GenBank/DDBJ whole genome shotgun (WGS) entry which is preliminary data.</text>
</comment>
<evidence type="ECO:0008006" key="4">
    <source>
        <dbReference type="Google" id="ProtNLM"/>
    </source>
</evidence>
<evidence type="ECO:0000313" key="2">
    <source>
        <dbReference type="EMBL" id="GIH93197.1"/>
    </source>
</evidence>
<accession>A0A8J3WM72</accession>
<dbReference type="EMBL" id="BOOJ01000032">
    <property type="protein sequence ID" value="GIH93197.1"/>
    <property type="molecule type" value="Genomic_DNA"/>
</dbReference>
<reference evidence="2 3" key="1">
    <citation type="submission" date="2021-01" db="EMBL/GenBank/DDBJ databases">
        <title>Whole genome shotgun sequence of Planobispora siamensis NBRC 107568.</title>
        <authorList>
            <person name="Komaki H."/>
            <person name="Tamura T."/>
        </authorList>
    </citation>
    <scope>NUCLEOTIDE SEQUENCE [LARGE SCALE GENOMIC DNA]</scope>
    <source>
        <strain evidence="2 3">NBRC 107568</strain>
    </source>
</reference>
<dbReference type="AlphaFoldDB" id="A0A8J3WM72"/>
<sequence length="118" mass="12888">MRHRLIPHAQAEDAVLYPRVEEVMHAPGATATMSRDHEEVVALTGEPARSRASLTGPPAPGQRRGLQRILYGLHALVRVHFAEEEEIYLPVLDAGLTAAQAEEMFAEMHHKAHPGSAG</sequence>
<name>A0A8J3WM72_9ACTN</name>
<proteinExistence type="predicted"/>